<dbReference type="AlphaFoldDB" id="A0A556QSE0"/>
<gene>
    <name evidence="2" type="ORF">FPL22_09810</name>
</gene>
<comment type="caution">
    <text evidence="2">The sequence shown here is derived from an EMBL/GenBank/DDBJ whole genome shotgun (WGS) entry which is preliminary data.</text>
</comment>
<protein>
    <recommendedName>
        <fullName evidence="4">Verru_Chthon cassette protein A</fullName>
    </recommendedName>
</protein>
<dbReference type="Proteomes" id="UP000315648">
    <property type="component" value="Unassembled WGS sequence"/>
</dbReference>
<reference evidence="2 3" key="1">
    <citation type="submission" date="2019-07" db="EMBL/GenBank/DDBJ databases">
        <title>Description of 53C-WASEF.</title>
        <authorList>
            <person name="Pitt A."/>
            <person name="Hahn M.W."/>
        </authorList>
    </citation>
    <scope>NUCLEOTIDE SEQUENCE [LARGE SCALE GENOMIC DNA]</scope>
    <source>
        <strain evidence="2 3">53C-WASEF</strain>
    </source>
</reference>
<evidence type="ECO:0000256" key="1">
    <source>
        <dbReference type="SAM" id="Phobius"/>
    </source>
</evidence>
<proteinExistence type="predicted"/>
<keyword evidence="3" id="KW-1185">Reference proteome</keyword>
<organism evidence="2 3">
    <name type="scientific">Rariglobus hedericola</name>
    <dbReference type="NCBI Taxonomy" id="2597822"/>
    <lineage>
        <taxon>Bacteria</taxon>
        <taxon>Pseudomonadati</taxon>
        <taxon>Verrucomicrobiota</taxon>
        <taxon>Opitutia</taxon>
        <taxon>Opitutales</taxon>
        <taxon>Opitutaceae</taxon>
        <taxon>Rariglobus</taxon>
    </lineage>
</organism>
<dbReference type="EMBL" id="VMBG01000001">
    <property type="protein sequence ID" value="TSJ79558.1"/>
    <property type="molecule type" value="Genomic_DNA"/>
</dbReference>
<feature type="transmembrane region" description="Helical" evidence="1">
    <location>
        <begin position="20"/>
        <end position="42"/>
    </location>
</feature>
<evidence type="ECO:0000313" key="2">
    <source>
        <dbReference type="EMBL" id="TSJ79558.1"/>
    </source>
</evidence>
<keyword evidence="1" id="KW-0812">Transmembrane</keyword>
<sequence length="1209" mass="128955">MKRTAAVLPVTSRPQARRGFALLITITLLAFLVLLLVSLASLTRVETQVAANSQHIAQARQNALLALNIAMGQLQKYTGPDQRVTAPADLKLPASVTITPPTYDFGTSSTGGSFTASGTTGAQAIAAVDAYWKTAASPRNRHWVGAWKNARSDPATYNKENPSAFNPLPANPADDSVLTPAWLVSGNELSSTGDTFKPADVVTGLTAASTPLDEIKDASNRVHRLLLKTSAGVTGPASLDRAITAPQITISATNVPGTSGAATPVGNYAWWVGDEGVKARANLVDSYAAARSGESASEATARTLTRLQSAQRPAIEAMTTTGSDGLAATFPVNTAELLKVFSPTQLTYLNPAATFPDELKSRYHDLSVSSRGVLADVRQGGLKRDFTYLFARPSLADFRTALNTTDFNVAPLATGNFVLSPAATPYANRPAILTANVFDCSSTWEQLWSHANSGNAVAGDLAPSRTATATQQGLFPVFVQAKLFYSLRVEADRTVTLRIYPVVVLANPYNVALSGDFLLSYFSPNPSVVSGRLSDPAPAPASLVNDGTTRTNLPNHFVRVGNALANGGLEKIQLVIKATRIPPGVAQIFTLDPAANLTIAGSNDTHTVAMINTFDPSVFLTYPTGRAIATAQGDTHAALISSGMSARLYMGNTTNPSNLIVSVGTKSPQTSTGAPVDFGFVVYPVADGYRRGGGVFFTLQDAQSTPQQATFYQLNYRALLVDYIGFSSYSDHPLQWGTSFGVIGLDGDSDPSGHPMLAANHLPPLDETIPSTTRWGLINSGAYPSLTSPPADISDPNTSFNTRLYDIPTPGHALTSLGQLQHFNLAGFFLSGGNSISNSFQVNYPIANSYPQPRVRRDRVFHYSPPFGNHFDGSYLWNDLLWDRFYFSSFPQTGPFDFAQTNTDTLANARYTPFRSPALVPYNDPSRFRGLYAAAENLLADGAFNINSTSVEAWKALFSSLKNIPAGTDTAPSAPFLRTLTPSGGSANSANGISANAWSGLRDLTQSEINRLAEEMVLQVRLRGPFLSLSQFVNRLLIAGPTTNSNSGLADPYRLGLSGALQSALDKVVNQRAHVPSPYNTTSEKAASTGTRDGTGVFRGLIFADLEYRMQTRIAGYPGYLLQGDLLSALAPTLTARSDTFTIRTYGDTLNPATGDVMGRAWCEAVVQRTPDYVDATPASSTPASGSAAATFGRRYQIVSFRWLSPNDI</sequence>
<keyword evidence="1" id="KW-1133">Transmembrane helix</keyword>
<dbReference type="OrthoDB" id="184187at2"/>
<name>A0A556QSE0_9BACT</name>
<keyword evidence="1" id="KW-0472">Membrane</keyword>
<accession>A0A556QSE0</accession>
<dbReference type="RefSeq" id="WP_144230099.1">
    <property type="nucleotide sequence ID" value="NZ_VMBG01000001.1"/>
</dbReference>
<evidence type="ECO:0000313" key="3">
    <source>
        <dbReference type="Proteomes" id="UP000315648"/>
    </source>
</evidence>
<evidence type="ECO:0008006" key="4">
    <source>
        <dbReference type="Google" id="ProtNLM"/>
    </source>
</evidence>